<sequence>MSTVFLLRHSLQTLAKTGQALAQEGSWRLCGEAHLIEDAWPLLRLLQPELLVCDLRLIDGHSLRLLRRMRAQTLRCRVLLLSACADDLLLFETLASGAHGYHIECARGPTLGDSLLALQQGRAVMSPALARQLLARFGLKRSSIELAQSPLAGRDREPAGDTLMRQCERHLLSLVAHGLLVGEVAQRWQLGREQVELRLGKLYERLHGLLAVPGTEESGDQGLKSTISELAELLP</sequence>
<keyword evidence="2" id="KW-0597">Phosphoprotein</keyword>
<evidence type="ECO:0000313" key="5">
    <source>
        <dbReference type="Proteomes" id="UP001246372"/>
    </source>
</evidence>
<dbReference type="Gene3D" id="3.40.50.2300">
    <property type="match status" value="1"/>
</dbReference>
<feature type="modified residue" description="4-aspartylphosphate" evidence="2">
    <location>
        <position position="54"/>
    </location>
</feature>
<keyword evidence="1" id="KW-0238">DNA-binding</keyword>
<name>A0ABU3PFB7_9BURK</name>
<dbReference type="InterPro" id="IPR011006">
    <property type="entry name" value="CheY-like_superfamily"/>
</dbReference>
<dbReference type="InterPro" id="IPR001789">
    <property type="entry name" value="Sig_transdc_resp-reg_receiver"/>
</dbReference>
<evidence type="ECO:0000259" key="3">
    <source>
        <dbReference type="PROSITE" id="PS50110"/>
    </source>
</evidence>
<feature type="domain" description="Response regulatory" evidence="3">
    <location>
        <begin position="3"/>
        <end position="119"/>
    </location>
</feature>
<accession>A0ABU3PFB7</accession>
<dbReference type="SUPFAM" id="SSF52172">
    <property type="entry name" value="CheY-like"/>
    <property type="match status" value="1"/>
</dbReference>
<proteinExistence type="predicted"/>
<protein>
    <recommendedName>
        <fullName evidence="3">Response regulatory domain-containing protein</fullName>
    </recommendedName>
</protein>
<dbReference type="PROSITE" id="PS50110">
    <property type="entry name" value="RESPONSE_REGULATORY"/>
    <property type="match status" value="1"/>
</dbReference>
<evidence type="ECO:0000256" key="1">
    <source>
        <dbReference type="ARBA" id="ARBA00023125"/>
    </source>
</evidence>
<dbReference type="Proteomes" id="UP001246372">
    <property type="component" value="Unassembled WGS sequence"/>
</dbReference>
<dbReference type="EMBL" id="JAVXZY010000007">
    <property type="protein sequence ID" value="MDT9000862.1"/>
    <property type="molecule type" value="Genomic_DNA"/>
</dbReference>
<keyword evidence="5" id="KW-1185">Reference proteome</keyword>
<evidence type="ECO:0000313" key="4">
    <source>
        <dbReference type="EMBL" id="MDT9000862.1"/>
    </source>
</evidence>
<evidence type="ECO:0000256" key="2">
    <source>
        <dbReference type="PROSITE-ProRule" id="PRU00169"/>
    </source>
</evidence>
<organism evidence="4 5">
    <name type="scientific">Roseateles aquae</name>
    <dbReference type="NCBI Taxonomy" id="3077235"/>
    <lineage>
        <taxon>Bacteria</taxon>
        <taxon>Pseudomonadati</taxon>
        <taxon>Pseudomonadota</taxon>
        <taxon>Betaproteobacteria</taxon>
        <taxon>Burkholderiales</taxon>
        <taxon>Sphaerotilaceae</taxon>
        <taxon>Roseateles</taxon>
    </lineage>
</organism>
<reference evidence="4" key="1">
    <citation type="submission" date="2023-09" db="EMBL/GenBank/DDBJ databases">
        <title>Paucibacter sp. APW11 Genome sequencing and assembly.</title>
        <authorList>
            <person name="Kim I."/>
        </authorList>
    </citation>
    <scope>NUCLEOTIDE SEQUENCE</scope>
    <source>
        <strain evidence="4">APW11</strain>
    </source>
</reference>
<comment type="caution">
    <text evidence="4">The sequence shown here is derived from an EMBL/GenBank/DDBJ whole genome shotgun (WGS) entry which is preliminary data.</text>
</comment>
<dbReference type="PANTHER" id="PTHR43214">
    <property type="entry name" value="TWO-COMPONENT RESPONSE REGULATOR"/>
    <property type="match status" value="1"/>
</dbReference>
<dbReference type="InterPro" id="IPR039420">
    <property type="entry name" value="WalR-like"/>
</dbReference>
<gene>
    <name evidence="4" type="ORF">RQP53_16420</name>
</gene>
<dbReference type="RefSeq" id="WP_315651750.1">
    <property type="nucleotide sequence ID" value="NZ_JAVXZY010000007.1"/>
</dbReference>